<dbReference type="PROSITE" id="PS00622">
    <property type="entry name" value="HTH_LUXR_1"/>
    <property type="match status" value="1"/>
</dbReference>
<dbReference type="SUPFAM" id="SSF46894">
    <property type="entry name" value="C-terminal effector domain of the bipartite response regulators"/>
    <property type="match status" value="1"/>
</dbReference>
<dbReference type="SMART" id="SM00421">
    <property type="entry name" value="HTH_LUXR"/>
    <property type="match status" value="1"/>
</dbReference>
<dbReference type="PANTHER" id="PTHR44688:SF16">
    <property type="entry name" value="DNA-BINDING TRANSCRIPTIONAL ACTIVATOR DEVR_DOSR"/>
    <property type="match status" value="1"/>
</dbReference>
<dbReference type="InterPro" id="IPR036388">
    <property type="entry name" value="WH-like_DNA-bd_sf"/>
</dbReference>
<dbReference type="Pfam" id="PF00196">
    <property type="entry name" value="GerE"/>
    <property type="match status" value="1"/>
</dbReference>
<evidence type="ECO:0000256" key="1">
    <source>
        <dbReference type="ARBA" id="ARBA00023015"/>
    </source>
</evidence>
<dbReference type="InterPro" id="IPR016032">
    <property type="entry name" value="Sig_transdc_resp-reg_C-effctor"/>
</dbReference>
<dbReference type="EMBL" id="PXYI01000001">
    <property type="protein sequence ID" value="PSJ43486.1"/>
    <property type="molecule type" value="Genomic_DNA"/>
</dbReference>
<evidence type="ECO:0000256" key="4">
    <source>
        <dbReference type="SAM" id="MobiDB-lite"/>
    </source>
</evidence>
<comment type="caution">
    <text evidence="6">The sequence shown here is derived from an EMBL/GenBank/DDBJ whole genome shotgun (WGS) entry which is preliminary data.</text>
</comment>
<reference evidence="6 7" key="1">
    <citation type="submission" date="2018-03" db="EMBL/GenBank/DDBJ databases">
        <title>The draft genome of Sphingosinicella sp. GL-C-18.</title>
        <authorList>
            <person name="Liu L."/>
            <person name="Li L."/>
            <person name="Liang L."/>
            <person name="Zhang X."/>
            <person name="Wang T."/>
        </authorList>
    </citation>
    <scope>NUCLEOTIDE SEQUENCE [LARGE SCALE GENOMIC DNA]</scope>
    <source>
        <strain evidence="6 7">GL-C-18</strain>
    </source>
</reference>
<sequence length="132" mass="14659">MIGANAPQSLPRAETRRDAGPDSQELARLVEQLREAEARRDAHTREILIGEFTVAGWRVPLLHIAGLQTLTRNEAAVLRFLGWGRANGDIGTLLNMTENTVRTHMNNAIRKLELDGVRELNSLAGLLFLPLE</sequence>
<dbReference type="GO" id="GO:0006355">
    <property type="term" value="P:regulation of DNA-templated transcription"/>
    <property type="evidence" value="ECO:0007669"/>
    <property type="project" value="InterPro"/>
</dbReference>
<accession>A0A2P7QZW8</accession>
<proteinExistence type="predicted"/>
<evidence type="ECO:0000313" key="6">
    <source>
        <dbReference type="EMBL" id="PSJ43486.1"/>
    </source>
</evidence>
<dbReference type="InterPro" id="IPR000792">
    <property type="entry name" value="Tscrpt_reg_LuxR_C"/>
</dbReference>
<dbReference type="PROSITE" id="PS50043">
    <property type="entry name" value="HTH_LUXR_2"/>
    <property type="match status" value="1"/>
</dbReference>
<keyword evidence="7" id="KW-1185">Reference proteome</keyword>
<feature type="domain" description="HTH luxR-type" evidence="5">
    <location>
        <begin position="63"/>
        <end position="128"/>
    </location>
</feature>
<protein>
    <submittedName>
        <fullName evidence="6">LuxR family transcriptional regulator</fullName>
    </submittedName>
</protein>
<dbReference type="GO" id="GO:0003677">
    <property type="term" value="F:DNA binding"/>
    <property type="evidence" value="ECO:0007669"/>
    <property type="project" value="UniProtKB-KW"/>
</dbReference>
<keyword evidence="3" id="KW-0804">Transcription</keyword>
<dbReference type="PANTHER" id="PTHR44688">
    <property type="entry name" value="DNA-BINDING TRANSCRIPTIONAL ACTIVATOR DEVR_DOSR"/>
    <property type="match status" value="1"/>
</dbReference>
<keyword evidence="1" id="KW-0805">Transcription regulation</keyword>
<dbReference type="AlphaFoldDB" id="A0A2P7QZW8"/>
<name>A0A2P7QZW8_9SPHN</name>
<evidence type="ECO:0000256" key="2">
    <source>
        <dbReference type="ARBA" id="ARBA00023125"/>
    </source>
</evidence>
<keyword evidence="2" id="KW-0238">DNA-binding</keyword>
<gene>
    <name evidence="6" type="ORF">C7I55_03790</name>
</gene>
<dbReference type="PRINTS" id="PR00038">
    <property type="entry name" value="HTHLUXR"/>
</dbReference>
<dbReference type="RefSeq" id="WP_106511509.1">
    <property type="nucleotide sequence ID" value="NZ_PXYI01000001.1"/>
</dbReference>
<evidence type="ECO:0000259" key="5">
    <source>
        <dbReference type="PROSITE" id="PS50043"/>
    </source>
</evidence>
<dbReference type="OrthoDB" id="9807052at2"/>
<evidence type="ECO:0000313" key="7">
    <source>
        <dbReference type="Proteomes" id="UP000241167"/>
    </source>
</evidence>
<dbReference type="Proteomes" id="UP000241167">
    <property type="component" value="Unassembled WGS sequence"/>
</dbReference>
<feature type="region of interest" description="Disordered" evidence="4">
    <location>
        <begin position="1"/>
        <end position="24"/>
    </location>
</feature>
<evidence type="ECO:0000256" key="3">
    <source>
        <dbReference type="ARBA" id="ARBA00023163"/>
    </source>
</evidence>
<organism evidence="6 7">
    <name type="scientific">Allosphingosinicella deserti</name>
    <dbReference type="NCBI Taxonomy" id="2116704"/>
    <lineage>
        <taxon>Bacteria</taxon>
        <taxon>Pseudomonadati</taxon>
        <taxon>Pseudomonadota</taxon>
        <taxon>Alphaproteobacteria</taxon>
        <taxon>Sphingomonadales</taxon>
        <taxon>Sphingomonadaceae</taxon>
        <taxon>Allosphingosinicella</taxon>
    </lineage>
</organism>
<dbReference type="Gene3D" id="1.10.10.10">
    <property type="entry name" value="Winged helix-like DNA-binding domain superfamily/Winged helix DNA-binding domain"/>
    <property type="match status" value="1"/>
</dbReference>